<dbReference type="AlphaFoldDB" id="A0AAV2DJX8"/>
<evidence type="ECO:0000256" key="2">
    <source>
        <dbReference type="ARBA" id="ARBA00022723"/>
    </source>
</evidence>
<dbReference type="FunFam" id="1.10.630.10:FF:000011">
    <property type="entry name" value="Cytochrome P450 83B1"/>
    <property type="match status" value="1"/>
</dbReference>
<dbReference type="InterPro" id="IPR002401">
    <property type="entry name" value="Cyt_P450_E_grp-I"/>
</dbReference>
<organism evidence="7 8">
    <name type="scientific">Linum trigynum</name>
    <dbReference type="NCBI Taxonomy" id="586398"/>
    <lineage>
        <taxon>Eukaryota</taxon>
        <taxon>Viridiplantae</taxon>
        <taxon>Streptophyta</taxon>
        <taxon>Embryophyta</taxon>
        <taxon>Tracheophyta</taxon>
        <taxon>Spermatophyta</taxon>
        <taxon>Magnoliopsida</taxon>
        <taxon>eudicotyledons</taxon>
        <taxon>Gunneridae</taxon>
        <taxon>Pentapetalae</taxon>
        <taxon>rosids</taxon>
        <taxon>fabids</taxon>
        <taxon>Malpighiales</taxon>
        <taxon>Linaceae</taxon>
        <taxon>Linum</taxon>
    </lineage>
</organism>
<dbReference type="InterPro" id="IPR017972">
    <property type="entry name" value="Cyt_P450_CS"/>
</dbReference>
<dbReference type="PRINTS" id="PR00463">
    <property type="entry name" value="EP450I"/>
</dbReference>
<dbReference type="InterPro" id="IPR001128">
    <property type="entry name" value="Cyt_P450"/>
</dbReference>
<feature type="signal peptide" evidence="6">
    <location>
        <begin position="1"/>
        <end position="17"/>
    </location>
</feature>
<gene>
    <name evidence="7" type="ORF">LTRI10_LOCUS15157</name>
</gene>
<sequence>MAVTLLLVMAACGFAAALIISNIIISSMKRRLPAGNKARKPPSPPKLPILGNLHQVGKYPHRTFPGLAKRCGAPDLMLLHFGSRPVLVVSTSKAAREVMKTHDLISSDRPERKTAKKLLYGNKDIVNARYGEHWRLSRRLCVLHLLSNKKIRSCRPLREEEIGLLVNRIRTSAQAGQEVNLSALLPCFTNDVICRIALGRKYNTNSIFRDLLAEIMELFIAFSVGEFIPQLSWVSRLTGFDARVDRVARRFDEFLDGAVLESAARLEKGSNMIERKEEEEEEGEGQAVPLIDVLLQLQRDSPEECHLDGDGIKAVIMDMFIGGTDTTSTLLEWTMSELMKHPRVMKKLQEEVRREAGVIICEENLHKLEYLKLVIKETTRLHPPVPLLPPRQLMQDATIMGYDVSAGTMILTNAWGIGRDPADWGESPEEFLPERFLQTKVDFIGQDFELIPFGAGRRRCPGISFGLAVVEVALANLVRDFDWRLPGGMRLEMTECVGLTARRDVPLLAVPTIVPAGERASVQ</sequence>
<reference evidence="7 8" key="1">
    <citation type="submission" date="2024-04" db="EMBL/GenBank/DDBJ databases">
        <authorList>
            <person name="Fracassetti M."/>
        </authorList>
    </citation>
    <scope>NUCLEOTIDE SEQUENCE [LARGE SCALE GENOMIC DNA]</scope>
</reference>
<dbReference type="PANTHER" id="PTHR47955:SF15">
    <property type="entry name" value="CYTOCHROME P450 71A2-LIKE"/>
    <property type="match status" value="1"/>
</dbReference>
<dbReference type="PRINTS" id="PR00385">
    <property type="entry name" value="P450"/>
</dbReference>
<proteinExistence type="inferred from homology"/>
<keyword evidence="4 5" id="KW-0349">Heme</keyword>
<feature type="binding site" description="axial binding residue" evidence="4">
    <location>
        <position position="460"/>
    </location>
    <ligand>
        <name>heme</name>
        <dbReference type="ChEBI" id="CHEBI:30413"/>
    </ligand>
    <ligandPart>
        <name>Fe</name>
        <dbReference type="ChEBI" id="CHEBI:18248"/>
    </ligandPart>
</feature>
<dbReference type="GO" id="GO:0020037">
    <property type="term" value="F:heme binding"/>
    <property type="evidence" value="ECO:0007669"/>
    <property type="project" value="InterPro"/>
</dbReference>
<dbReference type="PANTHER" id="PTHR47955">
    <property type="entry name" value="CYTOCHROME P450 FAMILY 71 PROTEIN"/>
    <property type="match status" value="1"/>
</dbReference>
<keyword evidence="5" id="KW-0503">Monooxygenase</keyword>
<evidence type="ECO:0000256" key="3">
    <source>
        <dbReference type="ARBA" id="ARBA00023004"/>
    </source>
</evidence>
<dbReference type="GO" id="GO:0005506">
    <property type="term" value="F:iron ion binding"/>
    <property type="evidence" value="ECO:0007669"/>
    <property type="project" value="InterPro"/>
</dbReference>
<dbReference type="GO" id="GO:0004497">
    <property type="term" value="F:monooxygenase activity"/>
    <property type="evidence" value="ECO:0007669"/>
    <property type="project" value="UniProtKB-KW"/>
</dbReference>
<feature type="chain" id="PRO_5043315146" description="Cytochrome P450" evidence="6">
    <location>
        <begin position="18"/>
        <end position="523"/>
    </location>
</feature>
<dbReference type="Gene3D" id="1.10.630.10">
    <property type="entry name" value="Cytochrome P450"/>
    <property type="match status" value="1"/>
</dbReference>
<dbReference type="SUPFAM" id="SSF48264">
    <property type="entry name" value="Cytochrome P450"/>
    <property type="match status" value="1"/>
</dbReference>
<evidence type="ECO:0000313" key="7">
    <source>
        <dbReference type="EMBL" id="CAL1373212.1"/>
    </source>
</evidence>
<protein>
    <recommendedName>
        <fullName evidence="9">Cytochrome P450</fullName>
    </recommendedName>
</protein>
<dbReference type="Proteomes" id="UP001497516">
    <property type="component" value="Chromosome 3"/>
</dbReference>
<evidence type="ECO:0008006" key="9">
    <source>
        <dbReference type="Google" id="ProtNLM"/>
    </source>
</evidence>
<accession>A0AAV2DJX8</accession>
<keyword evidence="2 4" id="KW-0479">Metal-binding</keyword>
<dbReference type="CDD" id="cd11072">
    <property type="entry name" value="CYP71-like"/>
    <property type="match status" value="1"/>
</dbReference>
<comment type="cofactor">
    <cofactor evidence="4">
        <name>heme</name>
        <dbReference type="ChEBI" id="CHEBI:30413"/>
    </cofactor>
</comment>
<name>A0AAV2DJX8_9ROSI</name>
<keyword evidence="8" id="KW-1185">Reference proteome</keyword>
<dbReference type="EMBL" id="OZ034816">
    <property type="protein sequence ID" value="CAL1373212.1"/>
    <property type="molecule type" value="Genomic_DNA"/>
</dbReference>
<keyword evidence="3 4" id="KW-0408">Iron</keyword>
<evidence type="ECO:0000313" key="8">
    <source>
        <dbReference type="Proteomes" id="UP001497516"/>
    </source>
</evidence>
<evidence type="ECO:0000256" key="4">
    <source>
        <dbReference type="PIRSR" id="PIRSR602401-1"/>
    </source>
</evidence>
<dbReference type="InterPro" id="IPR036396">
    <property type="entry name" value="Cyt_P450_sf"/>
</dbReference>
<dbReference type="GO" id="GO:0016705">
    <property type="term" value="F:oxidoreductase activity, acting on paired donors, with incorporation or reduction of molecular oxygen"/>
    <property type="evidence" value="ECO:0007669"/>
    <property type="project" value="InterPro"/>
</dbReference>
<keyword evidence="5" id="KW-0560">Oxidoreductase</keyword>
<dbReference type="Pfam" id="PF00067">
    <property type="entry name" value="p450"/>
    <property type="match status" value="1"/>
</dbReference>
<dbReference type="PROSITE" id="PS00086">
    <property type="entry name" value="CYTOCHROME_P450"/>
    <property type="match status" value="1"/>
</dbReference>
<comment type="similarity">
    <text evidence="1 5">Belongs to the cytochrome P450 family.</text>
</comment>
<keyword evidence="6" id="KW-0732">Signal</keyword>
<evidence type="ECO:0000256" key="1">
    <source>
        <dbReference type="ARBA" id="ARBA00010617"/>
    </source>
</evidence>
<evidence type="ECO:0000256" key="6">
    <source>
        <dbReference type="SAM" id="SignalP"/>
    </source>
</evidence>
<evidence type="ECO:0000256" key="5">
    <source>
        <dbReference type="RuleBase" id="RU000461"/>
    </source>
</evidence>